<feature type="non-terminal residue" evidence="2">
    <location>
        <position position="186"/>
    </location>
</feature>
<feature type="region of interest" description="Disordered" evidence="1">
    <location>
        <begin position="95"/>
        <end position="186"/>
    </location>
</feature>
<protein>
    <submittedName>
        <fullName evidence="2">Uncharacterized protein</fullName>
    </submittedName>
</protein>
<organism evidence="2 3">
    <name type="scientific">Cirrhinus mrigala</name>
    <name type="common">Mrigala</name>
    <dbReference type="NCBI Taxonomy" id="683832"/>
    <lineage>
        <taxon>Eukaryota</taxon>
        <taxon>Metazoa</taxon>
        <taxon>Chordata</taxon>
        <taxon>Craniata</taxon>
        <taxon>Vertebrata</taxon>
        <taxon>Euteleostomi</taxon>
        <taxon>Actinopterygii</taxon>
        <taxon>Neopterygii</taxon>
        <taxon>Teleostei</taxon>
        <taxon>Ostariophysi</taxon>
        <taxon>Cypriniformes</taxon>
        <taxon>Cyprinidae</taxon>
        <taxon>Labeoninae</taxon>
        <taxon>Labeonini</taxon>
        <taxon>Cirrhinus</taxon>
    </lineage>
</organism>
<feature type="region of interest" description="Disordered" evidence="1">
    <location>
        <begin position="40"/>
        <end position="76"/>
    </location>
</feature>
<evidence type="ECO:0000256" key="1">
    <source>
        <dbReference type="SAM" id="MobiDB-lite"/>
    </source>
</evidence>
<feature type="compositionally biased region" description="Acidic residues" evidence="1">
    <location>
        <begin position="7"/>
        <end position="17"/>
    </location>
</feature>
<proteinExistence type="predicted"/>
<evidence type="ECO:0000313" key="3">
    <source>
        <dbReference type="Proteomes" id="UP001529510"/>
    </source>
</evidence>
<feature type="compositionally biased region" description="Polar residues" evidence="1">
    <location>
        <begin position="50"/>
        <end position="60"/>
    </location>
</feature>
<feature type="non-terminal residue" evidence="2">
    <location>
        <position position="1"/>
    </location>
</feature>
<dbReference type="Proteomes" id="UP001529510">
    <property type="component" value="Unassembled WGS sequence"/>
</dbReference>
<feature type="region of interest" description="Disordered" evidence="1">
    <location>
        <begin position="1"/>
        <end position="21"/>
    </location>
</feature>
<dbReference type="AlphaFoldDB" id="A0ABD0R5E2"/>
<feature type="compositionally biased region" description="Polar residues" evidence="1">
    <location>
        <begin position="162"/>
        <end position="186"/>
    </location>
</feature>
<dbReference type="EMBL" id="JAMKFB020000005">
    <property type="protein sequence ID" value="KAL0193747.1"/>
    <property type="molecule type" value="Genomic_DNA"/>
</dbReference>
<sequence>VSSLSESPEEEEMDTPEEERKDLRHTFFSFLSFFAHDGHVARKPQKKDTNSTQLELSASGKSRPRFQESFNENEEKTFSEDIFKLLDLQKVTLFSGAPKSEKEKVEGQKDTEDTGLHKTASDVVDKQVDAPKTQAQSTAPLPKPRLSIEVNPTAVSREKPATPTSPAVQKNNAPQQENTDSTNIIN</sequence>
<accession>A0ABD0R5E2</accession>
<gene>
    <name evidence="2" type="ORF">M9458_012043</name>
</gene>
<evidence type="ECO:0000313" key="2">
    <source>
        <dbReference type="EMBL" id="KAL0193747.1"/>
    </source>
</evidence>
<name>A0ABD0R5E2_CIRMR</name>
<feature type="compositionally biased region" description="Basic and acidic residues" evidence="1">
    <location>
        <begin position="99"/>
        <end position="129"/>
    </location>
</feature>
<reference evidence="2 3" key="1">
    <citation type="submission" date="2024-05" db="EMBL/GenBank/DDBJ databases">
        <title>Genome sequencing and assembly of Indian major carp, Cirrhinus mrigala (Hamilton, 1822).</title>
        <authorList>
            <person name="Mohindra V."/>
            <person name="Chowdhury L.M."/>
            <person name="Lal K."/>
            <person name="Jena J.K."/>
        </authorList>
    </citation>
    <scope>NUCLEOTIDE SEQUENCE [LARGE SCALE GENOMIC DNA]</scope>
    <source>
        <strain evidence="2">CM1030</strain>
        <tissue evidence="2">Blood</tissue>
    </source>
</reference>
<comment type="caution">
    <text evidence="2">The sequence shown here is derived from an EMBL/GenBank/DDBJ whole genome shotgun (WGS) entry which is preliminary data.</text>
</comment>
<keyword evidence="3" id="KW-1185">Reference proteome</keyword>